<feature type="binding site" evidence="8">
    <location>
        <position position="343"/>
    </location>
    <ligand>
        <name>FAD</name>
        <dbReference type="ChEBI" id="CHEBI:57692"/>
    </ligand>
</feature>
<dbReference type="GO" id="GO:0034599">
    <property type="term" value="P:cellular response to oxidative stress"/>
    <property type="evidence" value="ECO:0007669"/>
    <property type="project" value="TreeGrafter"/>
</dbReference>
<dbReference type="GO" id="GO:0006749">
    <property type="term" value="P:glutathione metabolic process"/>
    <property type="evidence" value="ECO:0007669"/>
    <property type="project" value="TreeGrafter"/>
</dbReference>
<feature type="domain" description="Pyridine nucleotide-disulphide oxidoreductase dimerisation" evidence="11">
    <location>
        <begin position="378"/>
        <end position="486"/>
    </location>
</feature>
<dbReference type="InterPro" id="IPR023753">
    <property type="entry name" value="FAD/NAD-binding_dom"/>
</dbReference>
<feature type="disulfide bond" description="Redox-active" evidence="9">
    <location>
        <begin position="76"/>
        <end position="81"/>
    </location>
</feature>
<dbReference type="InterPro" id="IPR012999">
    <property type="entry name" value="Pyr_OxRdtase_I_AS"/>
</dbReference>
<dbReference type="GO" id="GO:0050660">
    <property type="term" value="F:flavin adenine dinucleotide binding"/>
    <property type="evidence" value="ECO:0007669"/>
    <property type="project" value="InterPro"/>
</dbReference>
<feature type="domain" description="FAD/NAD(P)-binding" evidence="12">
    <location>
        <begin position="30"/>
        <end position="358"/>
    </location>
</feature>
<dbReference type="Gene3D" id="3.30.390.30">
    <property type="match status" value="1"/>
</dbReference>
<feature type="binding site" evidence="8">
    <location>
        <position position="302"/>
    </location>
    <ligand>
        <name>NAD(+)</name>
        <dbReference type="ChEBI" id="CHEBI:57540"/>
    </ligand>
</feature>
<dbReference type="Pfam" id="PF07992">
    <property type="entry name" value="Pyr_redox_2"/>
    <property type="match status" value="1"/>
</dbReference>
<dbReference type="NCBIfam" id="NF004776">
    <property type="entry name" value="PRK06116.1"/>
    <property type="match status" value="1"/>
</dbReference>
<evidence type="ECO:0000256" key="10">
    <source>
        <dbReference type="RuleBase" id="RU003691"/>
    </source>
</evidence>
<dbReference type="PRINTS" id="PR00368">
    <property type="entry name" value="FADPNR"/>
</dbReference>
<dbReference type="RefSeq" id="XP_002954868.1">
    <property type="nucleotide sequence ID" value="XM_002954822.1"/>
</dbReference>
<evidence type="ECO:0000313" key="13">
    <source>
        <dbReference type="EMBL" id="EFJ44067.1"/>
    </source>
</evidence>
<dbReference type="InterPro" id="IPR046952">
    <property type="entry name" value="GSHR/TRXR-like"/>
</dbReference>
<dbReference type="PRINTS" id="PR00411">
    <property type="entry name" value="PNDRDTASEI"/>
</dbReference>
<evidence type="ECO:0000313" key="14">
    <source>
        <dbReference type="Proteomes" id="UP000001058"/>
    </source>
</evidence>
<dbReference type="GO" id="GO:0004362">
    <property type="term" value="F:glutathione-disulfide reductase (NADPH) activity"/>
    <property type="evidence" value="ECO:0007669"/>
    <property type="project" value="TreeGrafter"/>
</dbReference>
<evidence type="ECO:0008006" key="15">
    <source>
        <dbReference type="Google" id="ProtNLM"/>
    </source>
</evidence>
<evidence type="ECO:0000259" key="12">
    <source>
        <dbReference type="Pfam" id="PF07992"/>
    </source>
</evidence>
<dbReference type="SUPFAM" id="SSF55424">
    <property type="entry name" value="FAD/NAD-linked reductases, dimerisation (C-terminal) domain"/>
    <property type="match status" value="1"/>
</dbReference>
<accession>D8U8C2</accession>
<evidence type="ECO:0000256" key="3">
    <source>
        <dbReference type="ARBA" id="ARBA00022827"/>
    </source>
</evidence>
<dbReference type="PANTHER" id="PTHR42737">
    <property type="entry name" value="GLUTATHIONE REDUCTASE"/>
    <property type="match status" value="1"/>
</dbReference>
<comment type="similarity">
    <text evidence="1 10">Belongs to the class-I pyridine nucleotide-disulfide oxidoreductase family.</text>
</comment>
<dbReference type="PIRSF" id="PIRSF000350">
    <property type="entry name" value="Mercury_reductase_MerA"/>
    <property type="match status" value="1"/>
</dbReference>
<dbReference type="InParanoid" id="D8U8C2"/>
<organism evidence="14">
    <name type="scientific">Volvox carteri f. nagariensis</name>
    <dbReference type="NCBI Taxonomy" id="3068"/>
    <lineage>
        <taxon>Eukaryota</taxon>
        <taxon>Viridiplantae</taxon>
        <taxon>Chlorophyta</taxon>
        <taxon>core chlorophytes</taxon>
        <taxon>Chlorophyceae</taxon>
        <taxon>CS clade</taxon>
        <taxon>Chlamydomonadales</taxon>
        <taxon>Volvocaceae</taxon>
        <taxon>Volvox</taxon>
    </lineage>
</organism>
<dbReference type="InterPro" id="IPR016156">
    <property type="entry name" value="FAD/NAD-linked_Rdtase_dimer_sf"/>
</dbReference>
<dbReference type="GeneID" id="9621595"/>
<dbReference type="OrthoDB" id="5956163at2759"/>
<keyword evidence="5" id="KW-1015">Disulfide bond</keyword>
<dbReference type="GO" id="GO:0005829">
    <property type="term" value="C:cytosol"/>
    <property type="evidence" value="ECO:0007669"/>
    <property type="project" value="TreeGrafter"/>
</dbReference>
<dbReference type="Gene3D" id="3.50.50.60">
    <property type="entry name" value="FAD/NAD(P)-binding domain"/>
    <property type="match status" value="2"/>
</dbReference>
<keyword evidence="14" id="KW-1185">Reference proteome</keyword>
<dbReference type="InterPro" id="IPR001100">
    <property type="entry name" value="Pyr_nuc-diS_OxRdtase"/>
</dbReference>
<sequence length="511" mass="54046">MNVAKLTSGLSTRVAASASPGGPGGDFDFDLFTIGAGSGGVRGSRFAASYGAKVAVCELPFDYVSSETRGGVGGTCVLRGCVPKKLMVYASEYADDFRHAAGFGWSVPTEGLQHSWTSFIEAKRKELQRLNNAYKNTLGNAKVTLLEGRGRVVDPHTVEVDGRRYSAKNILIAVGGKPSKLDIPGAELCITSDEALELPECPRKVAVLGGGYIAVEFSGIFARMGAEVHTVYRQPLPLRGFDGEVRKFAAEQYAAAGLVLHPELTPQSVSRQLDGRLSLVVARSDGSTEVLQDLDQVLMATGRVPKTDGLGLAEAGVELGPKGQVLVDEYCRTAVPSIWAVGDVIDRIQLTPVALMEGMAVAKSVALNQLTQPDYWAVPSAVFSNPEIATVGYTEEAASARFGDLDIYTASFRPMRNTVSGSPLRTFMKIVVDAASQKVVGMHMVGAEAAEIMQGFAVAVKVGVTKAQLDSVVGIHPSAAEEFVTMRSVSRKVRREVPANPVAPAPATAAA</sequence>
<evidence type="ECO:0000256" key="7">
    <source>
        <dbReference type="PIRSR" id="PIRSR000350-2"/>
    </source>
</evidence>
<keyword evidence="2 10" id="KW-0285">Flavoprotein</keyword>
<evidence type="ECO:0000256" key="5">
    <source>
        <dbReference type="ARBA" id="ARBA00023157"/>
    </source>
</evidence>
<feature type="active site" description="Proton acceptor" evidence="7">
    <location>
        <position position="476"/>
    </location>
</feature>
<evidence type="ECO:0000256" key="1">
    <source>
        <dbReference type="ARBA" id="ARBA00007532"/>
    </source>
</evidence>
<dbReference type="STRING" id="3068.D8U8C2"/>
<dbReference type="GO" id="GO:0005739">
    <property type="term" value="C:mitochondrion"/>
    <property type="evidence" value="ECO:0007669"/>
    <property type="project" value="TreeGrafter"/>
</dbReference>
<reference evidence="13 14" key="1">
    <citation type="journal article" date="2010" name="Science">
        <title>Genomic analysis of organismal complexity in the multicellular green alga Volvox carteri.</title>
        <authorList>
            <person name="Prochnik S.E."/>
            <person name="Umen J."/>
            <person name="Nedelcu A.M."/>
            <person name="Hallmann A."/>
            <person name="Miller S.M."/>
            <person name="Nishii I."/>
            <person name="Ferris P."/>
            <person name="Kuo A."/>
            <person name="Mitros T."/>
            <person name="Fritz-Laylin L.K."/>
            <person name="Hellsten U."/>
            <person name="Chapman J."/>
            <person name="Simakov O."/>
            <person name="Rensing S.A."/>
            <person name="Terry A."/>
            <person name="Pangilinan J."/>
            <person name="Kapitonov V."/>
            <person name="Jurka J."/>
            <person name="Salamov A."/>
            <person name="Shapiro H."/>
            <person name="Schmutz J."/>
            <person name="Grimwood J."/>
            <person name="Lindquist E."/>
            <person name="Lucas S."/>
            <person name="Grigoriev I.V."/>
            <person name="Schmitt R."/>
            <person name="Kirk D."/>
            <person name="Rokhsar D.S."/>
        </authorList>
    </citation>
    <scope>NUCLEOTIDE SEQUENCE [LARGE SCALE GENOMIC DNA]</scope>
    <source>
        <strain evidence="14">f. Nagariensis / Eve</strain>
    </source>
</reference>
<evidence type="ECO:0000256" key="6">
    <source>
        <dbReference type="ARBA" id="ARBA00023284"/>
    </source>
</evidence>
<dbReference type="Pfam" id="PF02852">
    <property type="entry name" value="Pyr_redox_dim"/>
    <property type="match status" value="1"/>
</dbReference>
<dbReference type="FunCoup" id="D8U8C2">
    <property type="interactions" value="1596"/>
</dbReference>
<proteinExistence type="inferred from homology"/>
<feature type="binding site" evidence="8">
    <location>
        <position position="85"/>
    </location>
    <ligand>
        <name>FAD</name>
        <dbReference type="ChEBI" id="CHEBI:57692"/>
    </ligand>
</feature>
<dbReference type="PROSITE" id="PS00076">
    <property type="entry name" value="PYRIDINE_REDOX_1"/>
    <property type="match status" value="1"/>
</dbReference>
<feature type="binding site" evidence="8">
    <location>
        <begin position="209"/>
        <end position="216"/>
    </location>
    <ligand>
        <name>NAD(+)</name>
        <dbReference type="ChEBI" id="CHEBI:57540"/>
    </ligand>
</feature>
<dbReference type="KEGG" id="vcn:VOLCADRAFT_106582"/>
<dbReference type="InterPro" id="IPR036188">
    <property type="entry name" value="FAD/NAD-bd_sf"/>
</dbReference>
<dbReference type="EMBL" id="GL378367">
    <property type="protein sequence ID" value="EFJ44067.1"/>
    <property type="molecule type" value="Genomic_DNA"/>
</dbReference>
<feature type="binding site" evidence="8">
    <location>
        <position position="150"/>
    </location>
    <ligand>
        <name>FAD</name>
        <dbReference type="ChEBI" id="CHEBI:57692"/>
    </ligand>
</feature>
<keyword evidence="4 10" id="KW-0560">Oxidoreductase</keyword>
<dbReference type="Proteomes" id="UP000001058">
    <property type="component" value="Unassembled WGS sequence"/>
</dbReference>
<name>D8U8C2_VOLCA</name>
<keyword evidence="8" id="KW-0547">Nucleotide-binding</keyword>
<dbReference type="AlphaFoldDB" id="D8U8C2"/>
<protein>
    <recommendedName>
        <fullName evidence="15">Glutathione-disulfide reductase</fullName>
    </recommendedName>
</protein>
<evidence type="ECO:0000259" key="11">
    <source>
        <dbReference type="Pfam" id="PF02852"/>
    </source>
</evidence>
<keyword evidence="6 10" id="KW-0676">Redox-active center</keyword>
<dbReference type="InterPro" id="IPR004099">
    <property type="entry name" value="Pyr_nucl-diS_OxRdtase_dimer"/>
</dbReference>
<dbReference type="SUPFAM" id="SSF51905">
    <property type="entry name" value="FAD/NAD(P)-binding domain"/>
    <property type="match status" value="1"/>
</dbReference>
<evidence type="ECO:0000256" key="8">
    <source>
        <dbReference type="PIRSR" id="PIRSR000350-3"/>
    </source>
</evidence>
<evidence type="ECO:0000256" key="2">
    <source>
        <dbReference type="ARBA" id="ARBA00022630"/>
    </source>
</evidence>
<dbReference type="PANTHER" id="PTHR42737:SF9">
    <property type="entry name" value="GLUTATHIONE REDUCTASE"/>
    <property type="match status" value="1"/>
</dbReference>
<keyword evidence="8" id="KW-0520">NAD</keyword>
<dbReference type="GO" id="GO:0045454">
    <property type="term" value="P:cell redox homeostasis"/>
    <property type="evidence" value="ECO:0007669"/>
    <property type="project" value="InterPro"/>
</dbReference>
<dbReference type="eggNOG" id="KOG0405">
    <property type="taxonomic scope" value="Eukaryota"/>
</dbReference>
<evidence type="ECO:0000256" key="4">
    <source>
        <dbReference type="ARBA" id="ARBA00023002"/>
    </source>
</evidence>
<evidence type="ECO:0000256" key="9">
    <source>
        <dbReference type="PIRSR" id="PIRSR000350-4"/>
    </source>
</evidence>
<keyword evidence="3 8" id="KW-0274">FAD</keyword>
<gene>
    <name evidence="13" type="ORF">VOLCADRAFT_106582</name>
</gene>
<comment type="cofactor">
    <cofactor evidence="8">
        <name>FAD</name>
        <dbReference type="ChEBI" id="CHEBI:57692"/>
    </cofactor>
    <text evidence="8">Binds 1 FAD per subunit.</text>
</comment>